<dbReference type="AlphaFoldDB" id="A0AAD6XN24"/>
<reference evidence="3" key="1">
    <citation type="submission" date="2023-03" db="EMBL/GenBank/DDBJ databases">
        <title>Massive genome expansion in bonnet fungi (Mycena s.s.) driven by repeated elements and novel gene families across ecological guilds.</title>
        <authorList>
            <consortium name="Lawrence Berkeley National Laboratory"/>
            <person name="Harder C.B."/>
            <person name="Miyauchi S."/>
            <person name="Viragh M."/>
            <person name="Kuo A."/>
            <person name="Thoen E."/>
            <person name="Andreopoulos B."/>
            <person name="Lu D."/>
            <person name="Skrede I."/>
            <person name="Drula E."/>
            <person name="Henrissat B."/>
            <person name="Morin E."/>
            <person name="Kohler A."/>
            <person name="Barry K."/>
            <person name="LaButti K."/>
            <person name="Morin E."/>
            <person name="Salamov A."/>
            <person name="Lipzen A."/>
            <person name="Mereny Z."/>
            <person name="Hegedus B."/>
            <person name="Baldrian P."/>
            <person name="Stursova M."/>
            <person name="Weitz H."/>
            <person name="Taylor A."/>
            <person name="Grigoriev I.V."/>
            <person name="Nagy L.G."/>
            <person name="Martin F."/>
            <person name="Kauserud H."/>
        </authorList>
    </citation>
    <scope>NUCLEOTIDE SEQUENCE</scope>
    <source>
        <strain evidence="3">CBHHK173m</strain>
    </source>
</reference>
<dbReference type="InterPro" id="IPR012337">
    <property type="entry name" value="RNaseH-like_sf"/>
</dbReference>
<sequence length="844" mass="93895">MSSTAVSVKTNSFAITRLPTKEYYQYDAGFVPDLLVPAKRQRAMHMLQVSIAPAVFHPRGVYDGKSLLYVSHRLNLPGGARFPVRLGNDPNAPVGSPGVVEIIVSKTASEIIRPSDLEKLIQDGATIDHKTAPATNLLQLLIRQSHNLNNPTNNGRAFFFPTGKKILPGTGVELWRGFFQSVRPTIGRMLINIDTSMAAVYEAGRLIDLAMDILAFNNMAELYKLGRDHPNFRKLENHFKNRLIKTKITRERTKTIYALVPGPIAQYSFQKEGVTTTIGFHLDKAHNIKLKYPGAFGVRISGKNAPFPVIVPAELCILLPGQLYKKRIPSSATSLAVDFATMAPKARLQTIAGGTTAGVQSPIQGYAQSEFIVDAGMEIDLNPMVLSARLLSHPDMLFAGTQSLKLPNGSWNVMRQTFRTPKHMKIWGVVNLDSFRIPPPLINRTIHDLMECCQQLGMSVEHPSFVDTFDSYSPEAALDTAHGTLIQRGPVDIIIILLPSKADEIRTRVKFWGDVTHGVRTSCLREDKLQRANNQYFNMVAIKLNARLGGNYAIPRSIELERLKNDSPFMILGADVTHPGPGVLRPSIASLVFSFDREAARYVAYTDVQPPRQEIIQQLQGMVKAAIEQFGIINPPPKRLIFFRDGVSEGELDTVKTAEVSAIKAACEELWREKHLNPKTLPTVTFIVVVKRHHAIFIPNDAKIDDGKTGNCRAGLVVDALRSPFARDFYLQSHGAIKGTSRSGHYSILLDENFNDDISRVQRLSFELCHLYAKCTRSISIPAPVYYADLVCARAKFHIDPSNDIDFDASTNASGSEEFDLQWWRNAYKPASGAMNYNKSMYFL</sequence>
<dbReference type="PROSITE" id="PS50821">
    <property type="entry name" value="PAZ"/>
    <property type="match status" value="1"/>
</dbReference>
<dbReference type="Pfam" id="PF16486">
    <property type="entry name" value="ArgoN"/>
    <property type="match status" value="1"/>
</dbReference>
<dbReference type="InterPro" id="IPR003100">
    <property type="entry name" value="PAZ_dom"/>
</dbReference>
<protein>
    <submittedName>
        <fullName evidence="3">Argonaute-like protein</fullName>
    </submittedName>
</protein>
<dbReference type="Pfam" id="PF08699">
    <property type="entry name" value="ArgoL1"/>
    <property type="match status" value="1"/>
</dbReference>
<feature type="domain" description="PAZ" evidence="1">
    <location>
        <begin position="221"/>
        <end position="320"/>
    </location>
</feature>
<dbReference type="Pfam" id="PF02170">
    <property type="entry name" value="PAZ"/>
    <property type="match status" value="1"/>
</dbReference>
<dbReference type="InterPro" id="IPR014811">
    <property type="entry name" value="ArgoL1"/>
</dbReference>
<name>A0AAD6XN24_9AGAR</name>
<dbReference type="InterPro" id="IPR036397">
    <property type="entry name" value="RNaseH_sf"/>
</dbReference>
<evidence type="ECO:0000313" key="3">
    <source>
        <dbReference type="EMBL" id="KAJ7090241.1"/>
    </source>
</evidence>
<proteinExistence type="predicted"/>
<dbReference type="Gene3D" id="3.30.420.10">
    <property type="entry name" value="Ribonuclease H-like superfamily/Ribonuclease H"/>
    <property type="match status" value="1"/>
</dbReference>
<dbReference type="Pfam" id="PF02171">
    <property type="entry name" value="Piwi"/>
    <property type="match status" value="1"/>
</dbReference>
<dbReference type="InterPro" id="IPR003165">
    <property type="entry name" value="Piwi"/>
</dbReference>
<organism evidence="3 4">
    <name type="scientific">Mycena belliarum</name>
    <dbReference type="NCBI Taxonomy" id="1033014"/>
    <lineage>
        <taxon>Eukaryota</taxon>
        <taxon>Fungi</taxon>
        <taxon>Dikarya</taxon>
        <taxon>Basidiomycota</taxon>
        <taxon>Agaricomycotina</taxon>
        <taxon>Agaricomycetes</taxon>
        <taxon>Agaricomycetidae</taxon>
        <taxon>Agaricales</taxon>
        <taxon>Marasmiineae</taxon>
        <taxon>Mycenaceae</taxon>
        <taxon>Mycena</taxon>
    </lineage>
</organism>
<accession>A0AAD6XN24</accession>
<dbReference type="SMART" id="SM00950">
    <property type="entry name" value="Piwi"/>
    <property type="match status" value="1"/>
</dbReference>
<dbReference type="Gene3D" id="2.170.260.10">
    <property type="entry name" value="paz domain"/>
    <property type="match status" value="1"/>
</dbReference>
<keyword evidence="4" id="KW-1185">Reference proteome</keyword>
<dbReference type="GO" id="GO:0003723">
    <property type="term" value="F:RNA binding"/>
    <property type="evidence" value="ECO:0007669"/>
    <property type="project" value="InterPro"/>
</dbReference>
<dbReference type="InterPro" id="IPR032474">
    <property type="entry name" value="Argonaute_N"/>
</dbReference>
<feature type="domain" description="Piwi" evidence="2">
    <location>
        <begin position="493"/>
        <end position="800"/>
    </location>
</feature>
<evidence type="ECO:0000259" key="1">
    <source>
        <dbReference type="PROSITE" id="PS50821"/>
    </source>
</evidence>
<dbReference type="Proteomes" id="UP001222325">
    <property type="component" value="Unassembled WGS sequence"/>
</dbReference>
<dbReference type="PROSITE" id="PS50822">
    <property type="entry name" value="PIWI"/>
    <property type="match status" value="1"/>
</dbReference>
<dbReference type="SUPFAM" id="SSF101690">
    <property type="entry name" value="PAZ domain"/>
    <property type="match status" value="1"/>
</dbReference>
<evidence type="ECO:0000313" key="4">
    <source>
        <dbReference type="Proteomes" id="UP001222325"/>
    </source>
</evidence>
<evidence type="ECO:0000259" key="2">
    <source>
        <dbReference type="PROSITE" id="PS50822"/>
    </source>
</evidence>
<dbReference type="EMBL" id="JARJCN010000022">
    <property type="protein sequence ID" value="KAJ7090241.1"/>
    <property type="molecule type" value="Genomic_DNA"/>
</dbReference>
<dbReference type="SMART" id="SM01163">
    <property type="entry name" value="DUF1785"/>
    <property type="match status" value="1"/>
</dbReference>
<dbReference type="PANTHER" id="PTHR22891">
    <property type="entry name" value="EUKARYOTIC TRANSLATION INITIATION FACTOR 2C"/>
    <property type="match status" value="1"/>
</dbReference>
<dbReference type="Gene3D" id="3.40.50.2300">
    <property type="match status" value="1"/>
</dbReference>
<dbReference type="SUPFAM" id="SSF53098">
    <property type="entry name" value="Ribonuclease H-like"/>
    <property type="match status" value="1"/>
</dbReference>
<dbReference type="InterPro" id="IPR036085">
    <property type="entry name" value="PAZ_dom_sf"/>
</dbReference>
<gene>
    <name evidence="3" type="ORF">B0H15DRAFT_884419</name>
</gene>
<comment type="caution">
    <text evidence="3">The sequence shown here is derived from an EMBL/GenBank/DDBJ whole genome shotgun (WGS) entry which is preliminary data.</text>
</comment>